<dbReference type="Proteomes" id="UP000799092">
    <property type="component" value="Unassembled WGS sequence"/>
</dbReference>
<protein>
    <recommendedName>
        <fullName evidence="2">UPF0178 protein GH741_07555</fullName>
    </recommendedName>
</protein>
<organism evidence="3 4">
    <name type="scientific">Aquibacillus halophilus</name>
    <dbReference type="NCBI Taxonomy" id="930132"/>
    <lineage>
        <taxon>Bacteria</taxon>
        <taxon>Bacillati</taxon>
        <taxon>Bacillota</taxon>
        <taxon>Bacilli</taxon>
        <taxon>Bacillales</taxon>
        <taxon>Bacillaceae</taxon>
        <taxon>Aquibacillus</taxon>
    </lineage>
</organism>
<gene>
    <name evidence="3" type="ORF">GH741_07555</name>
</gene>
<dbReference type="HAMAP" id="MF_00489">
    <property type="entry name" value="UPF0178"/>
    <property type="match status" value="1"/>
</dbReference>
<accession>A0A6A8DAB6</accession>
<dbReference type="RefSeq" id="WP_153736177.1">
    <property type="nucleotide sequence ID" value="NZ_WJNG01000005.1"/>
</dbReference>
<comment type="similarity">
    <text evidence="1 2">Belongs to the UPF0178 family.</text>
</comment>
<evidence type="ECO:0000313" key="3">
    <source>
        <dbReference type="EMBL" id="MRH42538.1"/>
    </source>
</evidence>
<dbReference type="OrthoDB" id="9798918at2"/>
<name>A0A6A8DAB6_9BACI</name>
<dbReference type="NCBIfam" id="NF001095">
    <property type="entry name" value="PRK00124.1"/>
    <property type="match status" value="1"/>
</dbReference>
<dbReference type="PANTHER" id="PTHR35146:SF1">
    <property type="entry name" value="UPF0178 PROTEIN YAII"/>
    <property type="match status" value="1"/>
</dbReference>
<comment type="caution">
    <text evidence="3">The sequence shown here is derived from an EMBL/GenBank/DDBJ whole genome shotgun (WGS) entry which is preliminary data.</text>
</comment>
<keyword evidence="4" id="KW-1185">Reference proteome</keyword>
<dbReference type="PANTHER" id="PTHR35146">
    <property type="entry name" value="UPF0178 PROTEIN YAII"/>
    <property type="match status" value="1"/>
</dbReference>
<proteinExistence type="inferred from homology"/>
<dbReference type="AlphaFoldDB" id="A0A6A8DAB6"/>
<reference evidence="3" key="1">
    <citation type="submission" date="2019-11" db="EMBL/GenBank/DDBJ databases">
        <authorList>
            <person name="Li J."/>
        </authorList>
    </citation>
    <scope>NUCLEOTIDE SEQUENCE</scope>
    <source>
        <strain evidence="3">B6B</strain>
    </source>
</reference>
<dbReference type="EMBL" id="WJNG01000005">
    <property type="protein sequence ID" value="MRH42538.1"/>
    <property type="molecule type" value="Genomic_DNA"/>
</dbReference>
<sequence>MRIYVDADACPVKEIIIEESVKENIPVKLVKSYSHFSPQDDPLGAESIYVDTGADSVDYRIMLLAKTKDIIITQDYGLASLALSKGCTVLHHKGFLYTNQNIDELLNTRHANAKARRSGKKTKGPKAMTNEDKEKFRNLFIKIIKNTRDSSNL</sequence>
<evidence type="ECO:0000313" key="4">
    <source>
        <dbReference type="Proteomes" id="UP000799092"/>
    </source>
</evidence>
<evidence type="ECO:0000256" key="2">
    <source>
        <dbReference type="HAMAP-Rule" id="MF_00489"/>
    </source>
</evidence>
<dbReference type="Pfam" id="PF02639">
    <property type="entry name" value="DUF188"/>
    <property type="match status" value="1"/>
</dbReference>
<evidence type="ECO:0000256" key="1">
    <source>
        <dbReference type="ARBA" id="ARBA00008522"/>
    </source>
</evidence>
<dbReference type="InterPro" id="IPR003791">
    <property type="entry name" value="UPF0178"/>
</dbReference>